<proteinExistence type="predicted"/>
<evidence type="ECO:0008006" key="4">
    <source>
        <dbReference type="Google" id="ProtNLM"/>
    </source>
</evidence>
<keyword evidence="1" id="KW-1133">Transmembrane helix</keyword>
<sequence>MAKIENIENTDENITPKKKVSWWRKIFIILCSFFVLLFIAIFIVLNLNYTKNLIADKALSFLNKDLGINISKKNVEINFFGDVIINDLVIKDFKNNDFIKAKKLRASSDWFSIITNSRDLKFNTLTLSDADVKVVTYKNDSISNFIRFVDKFENGKAPDPKKKPFQLNARIVIENTKISIVNQNSEGEAGHWLQAENVNGIVPNLKVVGPDVRARINNFSFVTQRWGKKHFLKTFSTDFHINRDFLKLKDLTLETDHSLLQGDLVFNLDKKTHWQNFDQKVAWDVNLKLGSRISGYDISYFVNDWDNYKPINIFGKIKGPLDNFQLENFEMGNKNVTISSNKLKVQHFLKSNFLVKTDRLSTNFTYVQLKEMLPTFIAKSLKNIADDFGKMAYNGDLNATQKQIYISSANLDTGIGDAKISQFYLNDYLEKIPKFRGNAILKDFNTSVVSKNKEVGLISGNFNFKGESFDVNTMKLETKSKITSLEINKKIINNIYLNGVLDHKTYKGIANIDDEQAKANVNGFIDFSTSKIKGDFFADITNLNINYFTDGKEPQKLSGQIDAKVSMSKLNDLILDANLKNVDYATSSQKFNIPDGSLKTFFENGNRVVQVNAPAAIDGELSGQFNLADIGGMLQNAVDKVLAGNTIRKTYKGQNFKYDFNIKQALVSYFEPNLKIPTGGKLTGNFDGNTNDFILNAEAQSLKYLMTSKVEISAADKALALANPSYKLPEKDLIKKDSAMVEDFSVKINTSNLAEQITANIGRIAYKNNILKDIALHGKNENGDILRIATDFKLGSPEEEKDGTLNSYAINFNQSTNAAGDFVLKFEPTTFTINKVAWTVDARPEQNESITYRKKTKDFLIENLRIFSDNSELLVKNAVFKSAKDFSVLGEVKNFEISKVLALTKSENSIDLTGLANGTFQLEMDKSNLKPIIDFNVGNIILNGQKMGNIVMNAKASDTPNVFDISGNVLSSDAFGNNTLTLTGTVDNNTTSPSLNLVAKMDGFDLGFTQEFVKSVFGNIRGKATGNLNISGPLSDVDYSGDIALKNFGLKLLFTGVDYSFDDTVIPLSKGLAVLNDVGVHDGRTNSSGNISGAIQFQTLASLGVNLIMHSDNLLLLDTQQKDFDLFWGRVYGKGDLYVDGPVSALNIATPNMKALNNSTFTFNSNSTSSVEEFKMLRFLQQDKTGNLKVEEQKKYGANINVDFTMDVDKGTTVNVLVGDNVGDISVRGVANNLKFNLTRSGNVSIVGKYLVDSGTFVSKAILNRTFQIEKNSSIDWDGNALAPTLDIKADYLRTVTNAGDYLGIQLQPINVLLSTKITQTLNNPKIELGVSAPDVSSQVKETLAAKMSQEDEKVLQFGSILVLNSFNVENAGGFNINVGKIGENTGYNILFKQLGSVLNSISNEFQVDLNFIQGDQASNSGNRANAGINFILSPRVTLKTGLGIPLSKTNETNTNYLSGEGTVEYDFSKKNDGTRILRFYSKPSNIGLLNGASTGSPGSNQSYGAGIVYSKSFNTIFKRKKKDKNKAAVTPKIKKDSVKIDTLK</sequence>
<keyword evidence="1" id="KW-0812">Transmembrane</keyword>
<feature type="transmembrane region" description="Helical" evidence="1">
    <location>
        <begin position="26"/>
        <end position="47"/>
    </location>
</feature>
<evidence type="ECO:0000256" key="1">
    <source>
        <dbReference type="SAM" id="Phobius"/>
    </source>
</evidence>
<dbReference type="Proteomes" id="UP000236738">
    <property type="component" value="Unassembled WGS sequence"/>
</dbReference>
<evidence type="ECO:0000313" key="2">
    <source>
        <dbReference type="EMBL" id="SEF55510.1"/>
    </source>
</evidence>
<dbReference type="OrthoDB" id="680700at2"/>
<keyword evidence="1" id="KW-0472">Membrane</keyword>
<dbReference type="RefSeq" id="WP_103912345.1">
    <property type="nucleotide sequence ID" value="NZ_FNUS01000001.1"/>
</dbReference>
<dbReference type="EMBL" id="FNUS01000001">
    <property type="protein sequence ID" value="SEF55510.1"/>
    <property type="molecule type" value="Genomic_DNA"/>
</dbReference>
<evidence type="ECO:0000313" key="3">
    <source>
        <dbReference type="Proteomes" id="UP000236738"/>
    </source>
</evidence>
<gene>
    <name evidence="2" type="ORF">SAMN05421847_0305</name>
</gene>
<protein>
    <recommendedName>
        <fullName evidence="4">Translocation/assembly module TamB</fullName>
    </recommendedName>
</protein>
<accession>A0A1H5SY83</accession>
<keyword evidence="3" id="KW-1185">Reference proteome</keyword>
<name>A0A1H5SY83_9FLAO</name>
<reference evidence="3" key="1">
    <citation type="submission" date="2016-10" db="EMBL/GenBank/DDBJ databases">
        <authorList>
            <person name="Varghese N."/>
            <person name="Submissions S."/>
        </authorList>
    </citation>
    <scope>NUCLEOTIDE SEQUENCE [LARGE SCALE GENOMIC DNA]</scope>
    <source>
        <strain evidence="3">DSM 21580</strain>
    </source>
</reference>
<organism evidence="2 3">
    <name type="scientific">Halpernia humi</name>
    <dbReference type="NCBI Taxonomy" id="493375"/>
    <lineage>
        <taxon>Bacteria</taxon>
        <taxon>Pseudomonadati</taxon>
        <taxon>Bacteroidota</taxon>
        <taxon>Flavobacteriia</taxon>
        <taxon>Flavobacteriales</taxon>
        <taxon>Weeksellaceae</taxon>
        <taxon>Chryseobacterium group</taxon>
        <taxon>Halpernia</taxon>
    </lineage>
</organism>